<dbReference type="AlphaFoldDB" id="A0AAD6ITN9"/>
<dbReference type="Proteomes" id="UP001221413">
    <property type="component" value="Unassembled WGS sequence"/>
</dbReference>
<organism evidence="2 3">
    <name type="scientific">Drechslerella dactyloides</name>
    <name type="common">Nematode-trapping fungus</name>
    <name type="synonym">Arthrobotrys dactyloides</name>
    <dbReference type="NCBI Taxonomy" id="74499"/>
    <lineage>
        <taxon>Eukaryota</taxon>
        <taxon>Fungi</taxon>
        <taxon>Dikarya</taxon>
        <taxon>Ascomycota</taxon>
        <taxon>Pezizomycotina</taxon>
        <taxon>Orbiliomycetes</taxon>
        <taxon>Orbiliales</taxon>
        <taxon>Orbiliaceae</taxon>
        <taxon>Drechslerella</taxon>
    </lineage>
</organism>
<protein>
    <submittedName>
        <fullName evidence="2">Uncharacterized protein</fullName>
    </submittedName>
</protein>
<evidence type="ECO:0000313" key="3">
    <source>
        <dbReference type="Proteomes" id="UP001221413"/>
    </source>
</evidence>
<feature type="compositionally biased region" description="Low complexity" evidence="1">
    <location>
        <begin position="42"/>
        <end position="67"/>
    </location>
</feature>
<gene>
    <name evidence="2" type="ORF">Dda_9062</name>
</gene>
<feature type="region of interest" description="Disordered" evidence="1">
    <location>
        <begin position="31"/>
        <end position="237"/>
    </location>
</feature>
<feature type="compositionally biased region" description="Basic and acidic residues" evidence="1">
    <location>
        <begin position="107"/>
        <end position="150"/>
    </location>
</feature>
<sequence length="237" mass="26864">MLPQRCPTCERGAFLLAKFELLLEEQHEMELREAKEAEEQAQRAARAQAWAETQKNVTTVPSRSSSSTDEENRSPNNTKRGRFRRFSRYQDSGNKRRSWILGGGNFRAKEHSSDGHEADTESDPVKKRPASEGHSGGDFRADTILPERQEPSSPIPERPKSRRLFSRAGKPKDEIDQTPQFGASRSPKAAKLKRKLRFPFRPAKKARANRKGDKSDGDANHVIIDHDPDTMELDEMA</sequence>
<name>A0AAD6ITN9_DREDA</name>
<evidence type="ECO:0000256" key="1">
    <source>
        <dbReference type="SAM" id="MobiDB-lite"/>
    </source>
</evidence>
<accession>A0AAD6ITN9</accession>
<evidence type="ECO:0000313" key="2">
    <source>
        <dbReference type="EMBL" id="KAJ6256227.1"/>
    </source>
</evidence>
<dbReference type="EMBL" id="JAQGDS010000014">
    <property type="protein sequence ID" value="KAJ6256227.1"/>
    <property type="molecule type" value="Genomic_DNA"/>
</dbReference>
<feature type="compositionally biased region" description="Basic and acidic residues" evidence="1">
    <location>
        <begin position="210"/>
        <end position="229"/>
    </location>
</feature>
<reference evidence="2" key="1">
    <citation type="submission" date="2023-01" db="EMBL/GenBank/DDBJ databases">
        <title>The chitinases involved in constricting ring structure development in the nematode-trapping fungus Drechslerella dactyloides.</title>
        <authorList>
            <person name="Wang R."/>
            <person name="Zhang L."/>
            <person name="Tang P."/>
            <person name="Li S."/>
            <person name="Liang L."/>
        </authorList>
    </citation>
    <scope>NUCLEOTIDE SEQUENCE</scope>
    <source>
        <strain evidence="2">YMF1.00031</strain>
    </source>
</reference>
<feature type="compositionally biased region" description="Basic and acidic residues" evidence="1">
    <location>
        <begin position="31"/>
        <end position="41"/>
    </location>
</feature>
<comment type="caution">
    <text evidence="2">The sequence shown here is derived from an EMBL/GenBank/DDBJ whole genome shotgun (WGS) entry which is preliminary data.</text>
</comment>
<keyword evidence="3" id="KW-1185">Reference proteome</keyword>
<feature type="compositionally biased region" description="Basic residues" evidence="1">
    <location>
        <begin position="188"/>
        <end position="209"/>
    </location>
</feature>
<proteinExistence type="predicted"/>